<protein>
    <submittedName>
        <fullName evidence="1">Uncharacterized protein</fullName>
    </submittedName>
</protein>
<name>A0ABN8MN54_9CNID</name>
<accession>A0ABN8MN54</accession>
<keyword evidence="2" id="KW-1185">Reference proteome</keyword>
<organism evidence="1 2">
    <name type="scientific">Porites evermanni</name>
    <dbReference type="NCBI Taxonomy" id="104178"/>
    <lineage>
        <taxon>Eukaryota</taxon>
        <taxon>Metazoa</taxon>
        <taxon>Cnidaria</taxon>
        <taxon>Anthozoa</taxon>
        <taxon>Hexacorallia</taxon>
        <taxon>Scleractinia</taxon>
        <taxon>Fungiina</taxon>
        <taxon>Poritidae</taxon>
        <taxon>Porites</taxon>
    </lineage>
</organism>
<proteinExistence type="predicted"/>
<dbReference type="EMBL" id="CALNXI010000617">
    <property type="protein sequence ID" value="CAH3030173.1"/>
    <property type="molecule type" value="Genomic_DNA"/>
</dbReference>
<feature type="non-terminal residue" evidence="1">
    <location>
        <position position="1"/>
    </location>
</feature>
<comment type="caution">
    <text evidence="1">The sequence shown here is derived from an EMBL/GenBank/DDBJ whole genome shotgun (WGS) entry which is preliminary data.</text>
</comment>
<evidence type="ECO:0000313" key="2">
    <source>
        <dbReference type="Proteomes" id="UP001159427"/>
    </source>
</evidence>
<dbReference type="Proteomes" id="UP001159427">
    <property type="component" value="Unassembled WGS sequence"/>
</dbReference>
<gene>
    <name evidence="1" type="ORF">PEVE_00037513</name>
</gene>
<sequence>LNLTHLNRGGLQLSKPGIALLVIAVWEYDHIPDPPISTNCRSTQNAEGKSVFGRGLFKHKQFSFSYR</sequence>
<evidence type="ECO:0000313" key="1">
    <source>
        <dbReference type="EMBL" id="CAH3030173.1"/>
    </source>
</evidence>
<reference evidence="1 2" key="1">
    <citation type="submission" date="2022-05" db="EMBL/GenBank/DDBJ databases">
        <authorList>
            <consortium name="Genoscope - CEA"/>
            <person name="William W."/>
        </authorList>
    </citation>
    <scope>NUCLEOTIDE SEQUENCE [LARGE SCALE GENOMIC DNA]</scope>
</reference>